<keyword evidence="4 7" id="KW-0812">Transmembrane</keyword>
<comment type="subcellular location">
    <subcellularLocation>
        <location evidence="1">Cell membrane</location>
        <topology evidence="1">Multi-pass membrane protein</topology>
    </subcellularLocation>
</comment>
<feature type="transmembrane region" description="Helical" evidence="7">
    <location>
        <begin position="197"/>
        <end position="219"/>
    </location>
</feature>
<dbReference type="AlphaFoldDB" id="A0A0M4CVK8"/>
<dbReference type="NCBIfam" id="TIGR03920">
    <property type="entry name" value="T7SS_EccD"/>
    <property type="match status" value="1"/>
</dbReference>
<reference evidence="9 10" key="1">
    <citation type="submission" date="2014-08" db="EMBL/GenBank/DDBJ databases">
        <title>Complete genome sequence of Corynebacterium deserti GIMN1.010 (=DSM 45689), isolated from desert sand in western China.</title>
        <authorList>
            <person name="Ruckert C."/>
            <person name="Albersmeier A."/>
            <person name="Kalinowski J."/>
        </authorList>
    </citation>
    <scope>NUCLEOTIDE SEQUENCE [LARGE SCALE GENOMIC DNA]</scope>
    <source>
        <strain evidence="9 10">GIMN1.010</strain>
    </source>
</reference>
<evidence type="ECO:0000313" key="9">
    <source>
        <dbReference type="EMBL" id="ALC05050.1"/>
    </source>
</evidence>
<feature type="transmembrane region" description="Helical" evidence="7">
    <location>
        <begin position="338"/>
        <end position="356"/>
    </location>
</feature>
<dbReference type="GO" id="GO:0005886">
    <property type="term" value="C:plasma membrane"/>
    <property type="evidence" value="ECO:0007669"/>
    <property type="project" value="UniProtKB-SubCell"/>
</dbReference>
<evidence type="ECO:0000313" key="10">
    <source>
        <dbReference type="Proteomes" id="UP000068067"/>
    </source>
</evidence>
<dbReference type="InterPro" id="IPR006707">
    <property type="entry name" value="T7SS_EccD"/>
</dbReference>
<feature type="transmembrane region" description="Helical" evidence="7">
    <location>
        <begin position="391"/>
        <end position="411"/>
    </location>
</feature>
<evidence type="ECO:0000259" key="8">
    <source>
        <dbReference type="Pfam" id="PF19053"/>
    </source>
</evidence>
<evidence type="ECO:0000256" key="5">
    <source>
        <dbReference type="ARBA" id="ARBA00022989"/>
    </source>
</evidence>
<evidence type="ECO:0000256" key="6">
    <source>
        <dbReference type="ARBA" id="ARBA00023136"/>
    </source>
</evidence>
<dbReference type="RefSeq" id="WP_053544185.1">
    <property type="nucleotide sequence ID" value="NZ_CP009220.1"/>
</dbReference>
<comment type="similarity">
    <text evidence="2">Belongs to the EccD/Snm4 family.</text>
</comment>
<organism evidence="9 10">
    <name type="scientific">Corynebacterium deserti GIMN1.010</name>
    <dbReference type="NCBI Taxonomy" id="931089"/>
    <lineage>
        <taxon>Bacteria</taxon>
        <taxon>Bacillati</taxon>
        <taxon>Actinomycetota</taxon>
        <taxon>Actinomycetes</taxon>
        <taxon>Mycobacteriales</taxon>
        <taxon>Corynebacteriaceae</taxon>
        <taxon>Corynebacterium</taxon>
    </lineage>
</organism>
<protein>
    <recommendedName>
        <fullName evidence="8">EccD-like transmembrane domain-containing protein</fullName>
    </recommendedName>
</protein>
<keyword evidence="6 7" id="KW-0472">Membrane</keyword>
<dbReference type="OrthoDB" id="4426863at2"/>
<feature type="transmembrane region" description="Helical" evidence="7">
    <location>
        <begin position="114"/>
        <end position="134"/>
    </location>
</feature>
<sequence length="459" mass="47509">MAIDNLLRVSVRIDLTVGDMPVAVADLALPAGSSIAEILDEILELTGAPHISRPWVARTAAGAPIDSGLPLSATQVAQGDVIVLSPQRELPAPIIRDVAEALVEHSADHRAGHLLELMTCAGIVGISTLLFSPLAAEINVAARLAMLLGICALLLLWLPTHRTPVLSSALPIALSIGASVASAVFVSTSTGDSSHAVSWILLSVSGTLLVACGVVHLVFRPALLGTATLVTIALHLLVLAGTSALWDRHVLEDFSGPASVTIAVSTIGLSLAPKLAAQLAGVRVPTLPTAGQDLSVSDAPLPEPEKRIKKTKTLFDAQMLGHATVCAPLLLLSTSPGTWVSILFAACVAIASLLHANRHQVAIPVWSLMVVAALGSVSMIVSAAFSPNPSPAWIIFSALVALVLATVGVWVAKIPPLEPTTIVWLERLETLCLAASLPLALHVLDVFGMLRGLDIGLGS</sequence>
<dbReference type="Proteomes" id="UP000068067">
    <property type="component" value="Chromosome"/>
</dbReference>
<keyword evidence="3" id="KW-1003">Cell membrane</keyword>
<keyword evidence="10" id="KW-1185">Reference proteome</keyword>
<dbReference type="InterPro" id="IPR044049">
    <property type="entry name" value="EccD_transm"/>
</dbReference>
<feature type="transmembrane region" description="Helical" evidence="7">
    <location>
        <begin position="226"/>
        <end position="246"/>
    </location>
</feature>
<keyword evidence="5 7" id="KW-1133">Transmembrane helix</keyword>
<dbReference type="Pfam" id="PF19053">
    <property type="entry name" value="EccD"/>
    <property type="match status" value="1"/>
</dbReference>
<evidence type="ECO:0000256" key="4">
    <source>
        <dbReference type="ARBA" id="ARBA00022692"/>
    </source>
</evidence>
<accession>A0A0M4CVK8</accession>
<name>A0A0M4CVK8_9CORY</name>
<dbReference type="PATRIC" id="fig|931089.4.peg.603"/>
<feature type="domain" description="EccD-like transmembrane" evidence="8">
    <location>
        <begin position="123"/>
        <end position="453"/>
    </location>
</feature>
<evidence type="ECO:0000256" key="3">
    <source>
        <dbReference type="ARBA" id="ARBA00022475"/>
    </source>
</evidence>
<feature type="transmembrane region" description="Helical" evidence="7">
    <location>
        <begin position="363"/>
        <end position="385"/>
    </location>
</feature>
<evidence type="ECO:0000256" key="1">
    <source>
        <dbReference type="ARBA" id="ARBA00004651"/>
    </source>
</evidence>
<dbReference type="EMBL" id="CP009220">
    <property type="protein sequence ID" value="ALC05050.1"/>
    <property type="molecule type" value="Genomic_DNA"/>
</dbReference>
<gene>
    <name evidence="9" type="ORF">CDES_02985</name>
</gene>
<evidence type="ECO:0000256" key="7">
    <source>
        <dbReference type="SAM" id="Phobius"/>
    </source>
</evidence>
<feature type="transmembrane region" description="Helical" evidence="7">
    <location>
        <begin position="140"/>
        <end position="158"/>
    </location>
</feature>
<feature type="transmembrane region" description="Helical" evidence="7">
    <location>
        <begin position="165"/>
        <end position="185"/>
    </location>
</feature>
<dbReference type="Pfam" id="PF08817">
    <property type="entry name" value="YukD"/>
    <property type="match status" value="1"/>
</dbReference>
<evidence type="ECO:0000256" key="2">
    <source>
        <dbReference type="ARBA" id="ARBA00006162"/>
    </source>
</evidence>
<dbReference type="KEGG" id="cdx:CDES_02985"/>
<dbReference type="InterPro" id="IPR024962">
    <property type="entry name" value="YukD-like"/>
</dbReference>
<dbReference type="STRING" id="931089.CDES_02985"/>
<proteinExistence type="inferred from homology"/>